<feature type="region of interest" description="Disordered" evidence="1">
    <location>
        <begin position="1187"/>
        <end position="1237"/>
    </location>
</feature>
<feature type="transmembrane region" description="Helical" evidence="2">
    <location>
        <begin position="1242"/>
        <end position="1262"/>
    </location>
</feature>
<keyword evidence="2" id="KW-1133">Transmembrane helix</keyword>
<feature type="compositionally biased region" description="Pro residues" evidence="1">
    <location>
        <begin position="800"/>
        <end position="811"/>
    </location>
</feature>
<keyword evidence="4" id="KW-1185">Reference proteome</keyword>
<evidence type="ECO:0000256" key="2">
    <source>
        <dbReference type="SAM" id="Phobius"/>
    </source>
</evidence>
<gene>
    <name evidence="3" type="ORF">EDD27_5290</name>
</gene>
<dbReference type="EMBL" id="SAUN01000001">
    <property type="protein sequence ID" value="RVX42653.1"/>
    <property type="molecule type" value="Genomic_DNA"/>
</dbReference>
<proteinExistence type="predicted"/>
<dbReference type="SUPFAM" id="SSF52540">
    <property type="entry name" value="P-loop containing nucleoside triphosphate hydrolases"/>
    <property type="match status" value="1"/>
</dbReference>
<dbReference type="InterPro" id="IPR027417">
    <property type="entry name" value="P-loop_NTPase"/>
</dbReference>
<feature type="region of interest" description="Disordered" evidence="1">
    <location>
        <begin position="797"/>
        <end position="825"/>
    </location>
</feature>
<feature type="transmembrane region" description="Helical" evidence="2">
    <location>
        <begin position="1326"/>
        <end position="1347"/>
    </location>
</feature>
<accession>A0A438MAA5</accession>
<evidence type="ECO:0000313" key="3">
    <source>
        <dbReference type="EMBL" id="RVX42653.1"/>
    </source>
</evidence>
<organism evidence="3 4">
    <name type="scientific">Nonomuraea polychroma</name>
    <dbReference type="NCBI Taxonomy" id="46176"/>
    <lineage>
        <taxon>Bacteria</taxon>
        <taxon>Bacillati</taxon>
        <taxon>Actinomycetota</taxon>
        <taxon>Actinomycetes</taxon>
        <taxon>Streptosporangiales</taxon>
        <taxon>Streptosporangiaceae</taxon>
        <taxon>Nonomuraea</taxon>
    </lineage>
</organism>
<reference evidence="3 4" key="1">
    <citation type="submission" date="2019-01" db="EMBL/GenBank/DDBJ databases">
        <title>Sequencing the genomes of 1000 actinobacteria strains.</title>
        <authorList>
            <person name="Klenk H.-P."/>
        </authorList>
    </citation>
    <scope>NUCLEOTIDE SEQUENCE [LARGE SCALE GENOMIC DNA]</scope>
    <source>
        <strain evidence="3 4">DSM 43925</strain>
    </source>
</reference>
<evidence type="ECO:0000256" key="1">
    <source>
        <dbReference type="SAM" id="MobiDB-lite"/>
    </source>
</evidence>
<dbReference type="RefSeq" id="WP_127934704.1">
    <property type="nucleotide sequence ID" value="NZ_SAUN01000001.1"/>
</dbReference>
<dbReference type="OrthoDB" id="3884789at2"/>
<evidence type="ECO:0000313" key="4">
    <source>
        <dbReference type="Proteomes" id="UP000284824"/>
    </source>
</evidence>
<keyword evidence="2" id="KW-0812">Transmembrane</keyword>
<feature type="compositionally biased region" description="Low complexity" evidence="1">
    <location>
        <begin position="1279"/>
        <end position="1320"/>
    </location>
</feature>
<protein>
    <recommendedName>
        <fullName evidence="5">AAA ATPase-like protein</fullName>
    </recommendedName>
</protein>
<evidence type="ECO:0008006" key="5">
    <source>
        <dbReference type="Google" id="ProtNLM"/>
    </source>
</evidence>
<name>A0A438MAA5_9ACTN</name>
<keyword evidence="2" id="KW-0472">Membrane</keyword>
<sequence>MSGLDEQLLDRLRERRFERYPPEWLARLALLPQWTAAVSRALEFEPVADSDLIESTTVLNADGVEERTFWVRESVRPELGAYLRDHHALVLTETVEDLLHMLTVYHPALSQADAELLANWRHAVTAFHEDPSGLTLLRRVSSLMSDERLPEAARLVATARALGEVLGEPLAGASRRAEWRLGRANRQAEDAHYLRHFQRRPGLELELLGTGDDQWASHLLGRGGAGKTMLIRSIGASAAVDQPGAASSPRPFEGRIVGRVDFDHLDPRYPEDRPGEMFLALTVDLLGFVETRRAEYAYRRFLDTVDALHEEMARSERLSRLVAEAKGRMVAAFAELLIGLDKPVLLILDTCEELAKLYPPGEPAPGIDMTFELLEDLHARVPSMRVLFAGRRWLVPPPPGGPAGPLLRPRPYLRVIHVGGFTPEEAHSYLAARGVPDRHVEAVMERARSADEYNPFDLAAYADWVLSEPTLDPEVLRSAPGDPYIEQRIIGRLRDPAVVRCLGVAAELGRLEGILGREELTRLGVDADAVITVLGGQEWTRVSAYAADGRPAVVELEENLRERLRAVTVADPTRFPVHRERIGRAARAALEAVSSIEDVPAHTVLTALRMSSVEEAIALWERVEDRVVAAGAWGWAEQVTARAAAELTEAEAAGELQASVIATQAATRVHTGGGGVAGLWHLVQALVVPPPWEPMPEASGGEPPDVLRLFHRGALGRVAAGDSQHIDFPVHLIDILSSGSASAGALLAAVNSWLLRDSVDGLKCGDVAMIADLTDDPGTQAVAGAMAALVALRQQEPEPDPYLPAGSPPAPRRQEPDPVRFLPAGSPPAPRPWADWVAPVSAEAFVDLARLLVACTTDGPLLRDYSTLLRLLDQELGEHQTLSADQERLASLALLAFRSAYGLPPKYFNLIKSRVLSLGTIAPPTSWAHRQVPPLVVTHADACVTYGDFDLAASQLRTRLERAIAAADDPDTVEQCQLALLRLCRRDRDLRHYPVIRDLARHGSPRCRAEAWITLTLVTGERPGSPEEAGSWHGWWQCQDVASLSENDSRRRARPATTNPEPGIPRELYERSLAELIAFFGNKPLPKTEPAWLVRHLPWARGVASLEEAEVLALRFPAQAHLRLLEAAEDLKTDPVRSWQARVLARIAARRAMVPDPPPLPDDEDHRLSEGWELRKAALRDMGTASSVRTLPELTLTPSAPPQTPADSSPTASPAEWVSERVSETGTVPQAGSAPTGVKRSVMVATTVAALVAAGIALVFFLGPSFGPSQSQVTPTATVNTSAPSSSDPSVPVSPSVTSSNPGSATPSSPATGPSRTAAPSPSSEFPWWLWLIPGAALLVPAAQLVWTAGLTGNVTMYVENDKAYKGRRRLTRTSWGPAWGTKAVNAAGRKPREWGLPTWPISAIRLKLSSDVLVLDDRPLEFSLFGARRFRRLPATFRHVLAVGPITLSPEASDYAGPPHLKRWVRRGRSVMHVVGTPVETTDGIRLRTEMDVKRGRSSMMFAPGDPNRIFVLQAEPTDDHASPLADETRRGFARMARSLCEAGSPGVLIVPPLPDAHAREVVTLCSDWPYGDDLRLCPERLLTLQLRIRRIVARAGGDRKAQCDVILFLPSHRGDDQ</sequence>
<dbReference type="Proteomes" id="UP000284824">
    <property type="component" value="Unassembled WGS sequence"/>
</dbReference>
<comment type="caution">
    <text evidence="3">The sequence shown here is derived from an EMBL/GenBank/DDBJ whole genome shotgun (WGS) entry which is preliminary data.</text>
</comment>
<feature type="region of interest" description="Disordered" evidence="1">
    <location>
        <begin position="1271"/>
        <end position="1320"/>
    </location>
</feature>